<feature type="transmembrane region" description="Helical" evidence="13">
    <location>
        <begin position="12"/>
        <end position="31"/>
    </location>
</feature>
<keyword evidence="4" id="KW-0808">Transferase</keyword>
<dbReference type="Gene3D" id="3.30.40.10">
    <property type="entry name" value="Zinc/RING finger domain, C3HC4 (zinc finger)"/>
    <property type="match status" value="1"/>
</dbReference>
<keyword evidence="10 13" id="KW-1133">Transmembrane helix</keyword>
<feature type="transmembrane region" description="Helical" evidence="13">
    <location>
        <begin position="37"/>
        <end position="58"/>
    </location>
</feature>
<evidence type="ECO:0000256" key="13">
    <source>
        <dbReference type="SAM" id="Phobius"/>
    </source>
</evidence>
<evidence type="ECO:0000256" key="5">
    <source>
        <dbReference type="ARBA" id="ARBA00022692"/>
    </source>
</evidence>
<evidence type="ECO:0000256" key="11">
    <source>
        <dbReference type="ARBA" id="ARBA00023136"/>
    </source>
</evidence>
<proteinExistence type="predicted"/>
<name>A0ABQ8FB61_9FUNG</name>
<organism evidence="15 16">
    <name type="scientific">Batrachochytrium salamandrivorans</name>
    <dbReference type="NCBI Taxonomy" id="1357716"/>
    <lineage>
        <taxon>Eukaryota</taxon>
        <taxon>Fungi</taxon>
        <taxon>Fungi incertae sedis</taxon>
        <taxon>Chytridiomycota</taxon>
        <taxon>Chytridiomycota incertae sedis</taxon>
        <taxon>Chytridiomycetes</taxon>
        <taxon>Rhizophydiales</taxon>
        <taxon>Rhizophydiales incertae sedis</taxon>
        <taxon>Batrachochytrium</taxon>
    </lineage>
</organism>
<evidence type="ECO:0000256" key="9">
    <source>
        <dbReference type="ARBA" id="ARBA00022833"/>
    </source>
</evidence>
<evidence type="ECO:0000256" key="4">
    <source>
        <dbReference type="ARBA" id="ARBA00022679"/>
    </source>
</evidence>
<evidence type="ECO:0000256" key="7">
    <source>
        <dbReference type="ARBA" id="ARBA00022771"/>
    </source>
</evidence>
<evidence type="ECO:0000256" key="1">
    <source>
        <dbReference type="ARBA" id="ARBA00000900"/>
    </source>
</evidence>
<comment type="subcellular location">
    <subcellularLocation>
        <location evidence="2">Membrane</location>
        <topology evidence="2">Multi-pass membrane protein</topology>
    </subcellularLocation>
</comment>
<sequence>MLTSMILQGVLISKVTNAVSLLGALSVALALQKPSLWISLALLLHSTLLVAGICQDISRRLKNKPDIFRAWEYIFGFVSFVINTFAAIGLVGYQPIWLERDSWVLNLVLLLDVMASLVFWGVCSVVGLLFLLAVLLDDDEDEDEQENTPAVYTPLSGTGKRLEAFIFELLEHNGESMFSKFQSSTTDPTMRRFTRYISNHSQCHKGCHGNYRSCSPANHKANSLALEAQRRASLNITCAKPPQSSWWDRRFSQVKPARVLQVPLDDAVCTICLSKYIPGERLHQLDCTHHYHASCIKSWLNVNNLCPLCNAAVTGVDLKLDGLEEAELRKYVGTTTWKEEEGDACETDRLSGSHSVTVTIE</sequence>
<evidence type="ECO:0000313" key="15">
    <source>
        <dbReference type="EMBL" id="KAH6595222.1"/>
    </source>
</evidence>
<evidence type="ECO:0000259" key="14">
    <source>
        <dbReference type="PROSITE" id="PS50089"/>
    </source>
</evidence>
<keyword evidence="6" id="KW-0479">Metal-binding</keyword>
<dbReference type="Pfam" id="PF13639">
    <property type="entry name" value="zf-RING_2"/>
    <property type="match status" value="1"/>
</dbReference>
<accession>A0ABQ8FB61</accession>
<evidence type="ECO:0000256" key="8">
    <source>
        <dbReference type="ARBA" id="ARBA00022786"/>
    </source>
</evidence>
<keyword evidence="7 12" id="KW-0863">Zinc-finger</keyword>
<keyword evidence="8" id="KW-0833">Ubl conjugation pathway</keyword>
<feature type="domain" description="RING-type" evidence="14">
    <location>
        <begin position="269"/>
        <end position="310"/>
    </location>
</feature>
<comment type="catalytic activity">
    <reaction evidence="1">
        <text>S-ubiquitinyl-[E2 ubiquitin-conjugating enzyme]-L-cysteine + [acceptor protein]-L-lysine = [E2 ubiquitin-conjugating enzyme]-L-cysteine + N(6)-ubiquitinyl-[acceptor protein]-L-lysine.</text>
        <dbReference type="EC" id="2.3.2.27"/>
    </reaction>
</comment>
<evidence type="ECO:0000256" key="3">
    <source>
        <dbReference type="ARBA" id="ARBA00012483"/>
    </source>
</evidence>
<evidence type="ECO:0000256" key="10">
    <source>
        <dbReference type="ARBA" id="ARBA00022989"/>
    </source>
</evidence>
<comment type="caution">
    <text evidence="15">The sequence shown here is derived from an EMBL/GenBank/DDBJ whole genome shotgun (WGS) entry which is preliminary data.</text>
</comment>
<evidence type="ECO:0000256" key="2">
    <source>
        <dbReference type="ARBA" id="ARBA00004141"/>
    </source>
</evidence>
<dbReference type="PANTHER" id="PTHR45977">
    <property type="entry name" value="TARGET OF ERK KINASE MPK-1"/>
    <property type="match status" value="1"/>
</dbReference>
<evidence type="ECO:0000313" key="16">
    <source>
        <dbReference type="Proteomes" id="UP001648503"/>
    </source>
</evidence>
<evidence type="ECO:0000256" key="6">
    <source>
        <dbReference type="ARBA" id="ARBA00022723"/>
    </source>
</evidence>
<evidence type="ECO:0000256" key="12">
    <source>
        <dbReference type="PROSITE-ProRule" id="PRU00175"/>
    </source>
</evidence>
<protein>
    <recommendedName>
        <fullName evidence="3">RING-type E3 ubiquitin transferase</fullName>
        <ecNumber evidence="3">2.3.2.27</ecNumber>
    </recommendedName>
</protein>
<feature type="transmembrane region" description="Helical" evidence="13">
    <location>
        <begin position="113"/>
        <end position="136"/>
    </location>
</feature>
<dbReference type="InterPro" id="IPR013083">
    <property type="entry name" value="Znf_RING/FYVE/PHD"/>
</dbReference>
<dbReference type="PANTHER" id="PTHR45977:SF4">
    <property type="entry name" value="RING-TYPE DOMAIN-CONTAINING PROTEIN"/>
    <property type="match status" value="1"/>
</dbReference>
<gene>
    <name evidence="15" type="ORF">BASA50_006015</name>
</gene>
<keyword evidence="11 13" id="KW-0472">Membrane</keyword>
<dbReference type="EMBL" id="JAFCIX010000312">
    <property type="protein sequence ID" value="KAH6595222.1"/>
    <property type="molecule type" value="Genomic_DNA"/>
</dbReference>
<dbReference type="Proteomes" id="UP001648503">
    <property type="component" value="Unassembled WGS sequence"/>
</dbReference>
<dbReference type="SMART" id="SM00184">
    <property type="entry name" value="RING"/>
    <property type="match status" value="1"/>
</dbReference>
<feature type="transmembrane region" description="Helical" evidence="13">
    <location>
        <begin position="70"/>
        <end position="93"/>
    </location>
</feature>
<dbReference type="SUPFAM" id="SSF57850">
    <property type="entry name" value="RING/U-box"/>
    <property type="match status" value="1"/>
</dbReference>
<keyword evidence="5 13" id="KW-0812">Transmembrane</keyword>
<dbReference type="PROSITE" id="PS50089">
    <property type="entry name" value="ZF_RING_2"/>
    <property type="match status" value="1"/>
</dbReference>
<keyword evidence="9" id="KW-0862">Zinc</keyword>
<dbReference type="InterPro" id="IPR001841">
    <property type="entry name" value="Znf_RING"/>
</dbReference>
<keyword evidence="16" id="KW-1185">Reference proteome</keyword>
<reference evidence="15 16" key="1">
    <citation type="submission" date="2021-02" db="EMBL/GenBank/DDBJ databases">
        <title>Variation within the Batrachochytrium salamandrivorans European outbreak.</title>
        <authorList>
            <person name="Kelly M."/>
            <person name="Pasmans F."/>
            <person name="Shea T.P."/>
            <person name="Munoz J.F."/>
            <person name="Carranza S."/>
            <person name="Cuomo C.A."/>
            <person name="Martel A."/>
        </authorList>
    </citation>
    <scope>NUCLEOTIDE SEQUENCE [LARGE SCALE GENOMIC DNA]</scope>
    <source>
        <strain evidence="15 16">AMFP18/2</strain>
    </source>
</reference>
<dbReference type="EC" id="2.3.2.27" evidence="3"/>